<dbReference type="PANTHER" id="PTHR33794:SF1">
    <property type="entry name" value="BACILLOLYSIN"/>
    <property type="match status" value="1"/>
</dbReference>
<dbReference type="InterPro" id="IPR013856">
    <property type="entry name" value="Peptidase_M4_domain"/>
</dbReference>
<evidence type="ECO:0000256" key="9">
    <source>
        <dbReference type="PIRSR" id="PIRSR623612-1"/>
    </source>
</evidence>
<dbReference type="Pfam" id="PF07504">
    <property type="entry name" value="FTP"/>
    <property type="match status" value="1"/>
</dbReference>
<dbReference type="GO" id="GO:0005576">
    <property type="term" value="C:extracellular region"/>
    <property type="evidence" value="ECO:0007669"/>
    <property type="project" value="UniProtKB-SubCell"/>
</dbReference>
<dbReference type="InterPro" id="IPR035914">
    <property type="entry name" value="Sperma_CUB_dom_sf"/>
</dbReference>
<dbReference type="GO" id="GO:0006508">
    <property type="term" value="P:proteolysis"/>
    <property type="evidence" value="ECO:0007669"/>
    <property type="project" value="UniProtKB-KW"/>
</dbReference>
<evidence type="ECO:0000256" key="11">
    <source>
        <dbReference type="SAM" id="MobiDB-lite"/>
    </source>
</evidence>
<dbReference type="PROSITE" id="PS01180">
    <property type="entry name" value="CUB"/>
    <property type="match status" value="1"/>
</dbReference>
<name>A0A1I3NMB4_9ACTN</name>
<keyword evidence="4 10" id="KW-0732">Signal</keyword>
<dbReference type="Gene3D" id="2.60.120.290">
    <property type="entry name" value="Spermadhesin, CUB domain"/>
    <property type="match status" value="1"/>
</dbReference>
<evidence type="ECO:0000256" key="10">
    <source>
        <dbReference type="RuleBase" id="RU366073"/>
    </source>
</evidence>
<feature type="signal peptide" evidence="10">
    <location>
        <begin position="1"/>
        <end position="23"/>
    </location>
</feature>
<dbReference type="InterPro" id="IPR001570">
    <property type="entry name" value="Peptidase_M4_C_domain"/>
</dbReference>
<evidence type="ECO:0000313" key="14">
    <source>
        <dbReference type="Proteomes" id="UP000198649"/>
    </source>
</evidence>
<comment type="similarity">
    <text evidence="1 10">Belongs to the peptidase M4 family.</text>
</comment>
<keyword evidence="7 10" id="KW-0482">Metalloprotease</keyword>
<dbReference type="CDD" id="cd00041">
    <property type="entry name" value="CUB"/>
    <property type="match status" value="1"/>
</dbReference>
<feature type="active site" evidence="9">
    <location>
        <position position="333"/>
    </location>
</feature>
<dbReference type="SUPFAM" id="SSF55486">
    <property type="entry name" value="Metalloproteases ('zincins'), catalytic domain"/>
    <property type="match status" value="1"/>
</dbReference>
<dbReference type="Proteomes" id="UP000198649">
    <property type="component" value="Unassembled WGS sequence"/>
</dbReference>
<reference evidence="13 14" key="1">
    <citation type="submission" date="2016-10" db="EMBL/GenBank/DDBJ databases">
        <authorList>
            <person name="de Groot N.N."/>
        </authorList>
    </citation>
    <scope>NUCLEOTIDE SEQUENCE [LARGE SCALE GENOMIC DNA]</scope>
    <source>
        <strain evidence="13 14">CGMCC 1.11156</strain>
    </source>
</reference>
<dbReference type="InterPro" id="IPR011096">
    <property type="entry name" value="FTP_domain"/>
</dbReference>
<dbReference type="Pfam" id="PF01447">
    <property type="entry name" value="Peptidase_M4"/>
    <property type="match status" value="1"/>
</dbReference>
<dbReference type="PRINTS" id="PR00730">
    <property type="entry name" value="THERMOLYSIN"/>
</dbReference>
<evidence type="ECO:0000256" key="3">
    <source>
        <dbReference type="ARBA" id="ARBA00022723"/>
    </source>
</evidence>
<comment type="function">
    <text evidence="10">Extracellular zinc metalloprotease.</text>
</comment>
<dbReference type="InterPro" id="IPR027268">
    <property type="entry name" value="Peptidase_M4/M1_CTD_sf"/>
</dbReference>
<keyword evidence="10" id="KW-0964">Secreted</keyword>
<evidence type="ECO:0000256" key="6">
    <source>
        <dbReference type="ARBA" id="ARBA00022833"/>
    </source>
</evidence>
<comment type="cofactor">
    <cofactor evidence="10">
        <name>Zn(2+)</name>
        <dbReference type="ChEBI" id="CHEBI:29105"/>
    </cofactor>
</comment>
<evidence type="ECO:0000256" key="5">
    <source>
        <dbReference type="ARBA" id="ARBA00022801"/>
    </source>
</evidence>
<keyword evidence="8" id="KW-1015">Disulfide bond</keyword>
<dbReference type="RefSeq" id="WP_091116354.1">
    <property type="nucleotide sequence ID" value="NZ_BKAF01000022.1"/>
</dbReference>
<keyword evidence="3" id="KW-0479">Metal-binding</keyword>
<evidence type="ECO:0000313" key="13">
    <source>
        <dbReference type="EMBL" id="SFJ09926.1"/>
    </source>
</evidence>
<dbReference type="CDD" id="cd09597">
    <property type="entry name" value="M4_TLP"/>
    <property type="match status" value="1"/>
</dbReference>
<sequence length="655" mass="68677">MSFRSLFAISAATALAAATTVAATGSSSALPSPGEATSAISTPAGSFTLTDQKAADFVLPPHMTKMHTQTLPDGTTATRYQQMVRAATVFGGQITVIKGADGVTTAVIGAYFPDLQPSNTTKLTKAQALGQVKGAIGERGDFSAELRIDPRTDTYFYEVQSIRDTSRPVRWVDAATGETLKAFNALAEGEGIGVKGDRKTISTTKPATGDYRLQSQDNRQRTLDAFNTGQNGVPFRAATMTDADDVWDLPGNISPGQAAGVDAHYYAGVVDDFYADTFGRDSIDDNGMQIVSVTHFGQAYCNAFWNGAYMTYGDGNGTTCKSLAGGLDVDGHELTHGVTEYTSGLIYENASGALNESFSDIMGNTIEFYADKNGLDPAAEPDWLIGEDVINTPGDPTPGFRNMADPKQDGDPSHLSQAYTGEADNGGVHTNSGIPNHAYYLTINGGRNASCVANQYHGVLLTGPAAKDCSIVVDGLGVDKAAQVYYAGFTSLPEYANYCDARNATVAVAKATSKADGDTMGKTYKQVRAAWDAVGVHESCAGGTPPPPPCVGDASASLPFGTPNPYGNNGDCTWTYDNSTAGFRLHFSQLSTEADYDYVYVRDAAGTILATYHGDATVAGPMTSPCITTSTGSVQFTSDAAVTAPGFTVDAVEPC</sequence>
<feature type="domain" description="CUB" evidence="12">
    <location>
        <begin position="540"/>
        <end position="654"/>
    </location>
</feature>
<dbReference type="InterPro" id="IPR000859">
    <property type="entry name" value="CUB_dom"/>
</dbReference>
<accession>A0A1I3NMB4</accession>
<evidence type="ECO:0000256" key="1">
    <source>
        <dbReference type="ARBA" id="ARBA00009388"/>
    </source>
</evidence>
<dbReference type="InterPro" id="IPR050728">
    <property type="entry name" value="Zinc_Metalloprotease_M4"/>
</dbReference>
<keyword evidence="6 10" id="KW-0862">Zinc</keyword>
<keyword evidence="14" id="KW-1185">Reference proteome</keyword>
<dbReference type="Pfam" id="PF02868">
    <property type="entry name" value="Peptidase_M4_C"/>
    <property type="match status" value="1"/>
</dbReference>
<dbReference type="GO" id="GO:0046872">
    <property type="term" value="F:metal ion binding"/>
    <property type="evidence" value="ECO:0007669"/>
    <property type="project" value="UniProtKB-UniRule"/>
</dbReference>
<feature type="region of interest" description="Disordered" evidence="11">
    <location>
        <begin position="399"/>
        <end position="428"/>
    </location>
</feature>
<comment type="subcellular location">
    <subcellularLocation>
        <location evidence="10">Secreted</location>
    </subcellularLocation>
</comment>
<dbReference type="PANTHER" id="PTHR33794">
    <property type="entry name" value="BACILLOLYSIN"/>
    <property type="match status" value="1"/>
</dbReference>
<dbReference type="Pfam" id="PF00431">
    <property type="entry name" value="CUB"/>
    <property type="match status" value="1"/>
</dbReference>
<keyword evidence="5 10" id="KW-0378">Hydrolase</keyword>
<dbReference type="EC" id="3.4.24.-" evidence="10"/>
<dbReference type="InterPro" id="IPR023612">
    <property type="entry name" value="Peptidase_M4"/>
</dbReference>
<evidence type="ECO:0000256" key="8">
    <source>
        <dbReference type="ARBA" id="ARBA00023157"/>
    </source>
</evidence>
<evidence type="ECO:0000256" key="7">
    <source>
        <dbReference type="ARBA" id="ARBA00023049"/>
    </source>
</evidence>
<dbReference type="OrthoDB" id="291295at2"/>
<organism evidence="13 14">
    <name type="scientific">Nocardioides psychrotolerans</name>
    <dbReference type="NCBI Taxonomy" id="1005945"/>
    <lineage>
        <taxon>Bacteria</taxon>
        <taxon>Bacillati</taxon>
        <taxon>Actinomycetota</taxon>
        <taxon>Actinomycetes</taxon>
        <taxon>Propionibacteriales</taxon>
        <taxon>Nocardioidaceae</taxon>
        <taxon>Nocardioides</taxon>
    </lineage>
</organism>
<feature type="active site" description="Proton donor" evidence="9">
    <location>
        <position position="429"/>
    </location>
</feature>
<protein>
    <recommendedName>
        <fullName evidence="10">Neutral metalloproteinase</fullName>
        <ecNumber evidence="10">3.4.24.-</ecNumber>
    </recommendedName>
</protein>
<dbReference type="GO" id="GO:0004222">
    <property type="term" value="F:metalloendopeptidase activity"/>
    <property type="evidence" value="ECO:0007669"/>
    <property type="project" value="UniProtKB-UniRule"/>
</dbReference>
<keyword evidence="2 10" id="KW-0645">Protease</keyword>
<dbReference type="AlphaFoldDB" id="A0A1I3NMB4"/>
<proteinExistence type="inferred from homology"/>
<dbReference type="Gene3D" id="1.10.390.10">
    <property type="entry name" value="Neutral Protease Domain 2"/>
    <property type="match status" value="1"/>
</dbReference>
<evidence type="ECO:0000256" key="4">
    <source>
        <dbReference type="ARBA" id="ARBA00022729"/>
    </source>
</evidence>
<dbReference type="EMBL" id="FOQG01000018">
    <property type="protein sequence ID" value="SFJ09926.1"/>
    <property type="molecule type" value="Genomic_DNA"/>
</dbReference>
<dbReference type="SUPFAM" id="SSF49854">
    <property type="entry name" value="Spermadhesin, CUB domain"/>
    <property type="match status" value="1"/>
</dbReference>
<dbReference type="Gene3D" id="3.10.170.10">
    <property type="match status" value="1"/>
</dbReference>
<evidence type="ECO:0000256" key="2">
    <source>
        <dbReference type="ARBA" id="ARBA00022670"/>
    </source>
</evidence>
<feature type="chain" id="PRO_5023099789" description="Neutral metalloproteinase" evidence="10">
    <location>
        <begin position="24"/>
        <end position="655"/>
    </location>
</feature>
<evidence type="ECO:0000259" key="12">
    <source>
        <dbReference type="PROSITE" id="PS01180"/>
    </source>
</evidence>
<gene>
    <name evidence="13" type="ORF">SAMN05216561_11838</name>
</gene>